<protein>
    <recommendedName>
        <fullName evidence="2">Antitoxin</fullName>
    </recommendedName>
</protein>
<gene>
    <name evidence="3" type="ORF">ACFSGJ_00960</name>
</gene>
<reference evidence="4" key="1">
    <citation type="journal article" date="2019" name="Int. J. Syst. Evol. Microbiol.">
        <title>The Global Catalogue of Microorganisms (GCM) 10K type strain sequencing project: providing services to taxonomists for standard genome sequencing and annotation.</title>
        <authorList>
            <consortium name="The Broad Institute Genomics Platform"/>
            <consortium name="The Broad Institute Genome Sequencing Center for Infectious Disease"/>
            <person name="Wu L."/>
            <person name="Ma J."/>
        </authorList>
    </citation>
    <scope>NUCLEOTIDE SEQUENCE [LARGE SCALE GENOMIC DNA]</scope>
    <source>
        <strain evidence="4">CGMCC 4.7242</strain>
    </source>
</reference>
<evidence type="ECO:0000256" key="1">
    <source>
        <dbReference type="ARBA" id="ARBA00009981"/>
    </source>
</evidence>
<evidence type="ECO:0000313" key="3">
    <source>
        <dbReference type="EMBL" id="MFD1910779.1"/>
    </source>
</evidence>
<dbReference type="RefSeq" id="WP_390258696.1">
    <property type="nucleotide sequence ID" value="NZ_JBHUGH010000001.1"/>
</dbReference>
<comment type="caution">
    <text evidence="3">The sequence shown here is derived from an EMBL/GenBank/DDBJ whole genome shotgun (WGS) entry which is preliminary data.</text>
</comment>
<dbReference type="Gene3D" id="3.40.1620.10">
    <property type="entry name" value="YefM-like domain"/>
    <property type="match status" value="1"/>
</dbReference>
<name>A0ABW4S058_9RHOB</name>
<comment type="similarity">
    <text evidence="1 2">Belongs to the phD/YefM antitoxin family.</text>
</comment>
<dbReference type="InterPro" id="IPR036165">
    <property type="entry name" value="YefM-like_sf"/>
</dbReference>
<keyword evidence="4" id="KW-1185">Reference proteome</keyword>
<dbReference type="Pfam" id="PF02604">
    <property type="entry name" value="PhdYeFM_antitox"/>
    <property type="match status" value="1"/>
</dbReference>
<dbReference type="NCBIfam" id="TIGR01552">
    <property type="entry name" value="phd_fam"/>
    <property type="match status" value="1"/>
</dbReference>
<dbReference type="InterPro" id="IPR006442">
    <property type="entry name" value="Antitoxin_Phd/YefM"/>
</dbReference>
<proteinExistence type="inferred from homology"/>
<accession>A0ABW4S058</accession>
<dbReference type="EMBL" id="JBHUGH010000001">
    <property type="protein sequence ID" value="MFD1910779.1"/>
    <property type="molecule type" value="Genomic_DNA"/>
</dbReference>
<organism evidence="3 4">
    <name type="scientific">Halodurantibacterium flavum</name>
    <dbReference type="NCBI Taxonomy" id="1382802"/>
    <lineage>
        <taxon>Bacteria</taxon>
        <taxon>Pseudomonadati</taxon>
        <taxon>Pseudomonadota</taxon>
        <taxon>Alphaproteobacteria</taxon>
        <taxon>Rhodobacterales</taxon>
        <taxon>Paracoccaceae</taxon>
        <taxon>Halodurantibacterium</taxon>
    </lineage>
</organism>
<dbReference type="SUPFAM" id="SSF143120">
    <property type="entry name" value="YefM-like"/>
    <property type="match status" value="1"/>
</dbReference>
<sequence>MKTVNMHEAKTHLSRLVEGAANGEPFLIARAGKPLVKVVMIEQEAPRRTGFLKGAVDVPADFDTMATDEIRAMFEGRGQA</sequence>
<evidence type="ECO:0000313" key="4">
    <source>
        <dbReference type="Proteomes" id="UP001597353"/>
    </source>
</evidence>
<dbReference type="Proteomes" id="UP001597353">
    <property type="component" value="Unassembled WGS sequence"/>
</dbReference>
<evidence type="ECO:0000256" key="2">
    <source>
        <dbReference type="RuleBase" id="RU362080"/>
    </source>
</evidence>
<comment type="function">
    <text evidence="2">Antitoxin component of a type II toxin-antitoxin (TA) system.</text>
</comment>